<dbReference type="Pfam" id="PF26314">
    <property type="entry name" value="MptA_B_family"/>
    <property type="match status" value="1"/>
</dbReference>
<keyword evidence="1" id="KW-0472">Membrane</keyword>
<feature type="transmembrane region" description="Helical" evidence="1">
    <location>
        <begin position="12"/>
        <end position="31"/>
    </location>
</feature>
<proteinExistence type="predicted"/>
<dbReference type="RefSeq" id="WP_346757767.1">
    <property type="nucleotide sequence ID" value="NZ_JAUJEB010000001.1"/>
</dbReference>
<feature type="transmembrane region" description="Helical" evidence="1">
    <location>
        <begin position="419"/>
        <end position="437"/>
    </location>
</feature>
<evidence type="ECO:0000313" key="2">
    <source>
        <dbReference type="EMBL" id="MDN5212450.1"/>
    </source>
</evidence>
<comment type="caution">
    <text evidence="2">The sequence shown here is derived from an EMBL/GenBank/DDBJ whole genome shotgun (WGS) entry which is preliminary data.</text>
</comment>
<organism evidence="2 3">
    <name type="scientific">Agaribacillus aureus</name>
    <dbReference type="NCBI Taxonomy" id="3051825"/>
    <lineage>
        <taxon>Bacteria</taxon>
        <taxon>Pseudomonadati</taxon>
        <taxon>Bacteroidota</taxon>
        <taxon>Cytophagia</taxon>
        <taxon>Cytophagales</taxon>
        <taxon>Splendidivirgaceae</taxon>
        <taxon>Agaribacillus</taxon>
    </lineage>
</organism>
<sequence length="447" mass="51419">MSNPFKNTNSYLSYPVLIISFLGYVYLAYFLERTATPELMITYTILFVSYIVLLFIPKVSQNVDLFSNISLLIRCSLLFSLPNLSDDFYRFIWDGRLLNEGINPFTHLPSYYLDHPTLAPPGIDEDLYLKLNSQDYFTIYPPVNQFLFWLATYLSPQSILGSVIVIRVAILLAEVGTIAIIRKLLAIYRLPPKNVLIYALNPLAILELTGNLHFEGLVIFFVLGAVYLLHQKKLLYAAVSFALAIGTKLIPVIFLPVLFSRLSVKKTIIFYVITGVVTLLLFLPLLNAEFVEGISSSFSLYFKKFEFNAGVYYLLRAYGYHLEGYNIIGMAGGFLALATFVIIIHYAFYESVTRHHILLFTFLWILMIYLSLTTTLHPWYIIPLVAYCLFTNYRFPIIWSLLIFLTYVNYSTLGFKENLHIVTVEYVILLAFLWWELGGNSRKKLSF</sequence>
<protein>
    <submittedName>
        <fullName evidence="2">Glycosyltransferase 87 family protein</fullName>
    </submittedName>
</protein>
<feature type="transmembrane region" description="Helical" evidence="1">
    <location>
        <begin position="384"/>
        <end position="407"/>
    </location>
</feature>
<accession>A0ABT8L6M5</accession>
<evidence type="ECO:0000256" key="1">
    <source>
        <dbReference type="SAM" id="Phobius"/>
    </source>
</evidence>
<feature type="transmembrane region" description="Helical" evidence="1">
    <location>
        <begin position="355"/>
        <end position="372"/>
    </location>
</feature>
<dbReference type="Proteomes" id="UP001172083">
    <property type="component" value="Unassembled WGS sequence"/>
</dbReference>
<keyword evidence="3" id="KW-1185">Reference proteome</keyword>
<keyword evidence="1" id="KW-1133">Transmembrane helix</keyword>
<name>A0ABT8L6M5_9BACT</name>
<feature type="transmembrane region" description="Helical" evidence="1">
    <location>
        <begin position="37"/>
        <end position="56"/>
    </location>
</feature>
<feature type="transmembrane region" description="Helical" evidence="1">
    <location>
        <begin position="159"/>
        <end position="181"/>
    </location>
</feature>
<keyword evidence="1" id="KW-0812">Transmembrane</keyword>
<dbReference type="EMBL" id="JAUJEB010000001">
    <property type="protein sequence ID" value="MDN5212450.1"/>
    <property type="molecule type" value="Genomic_DNA"/>
</dbReference>
<reference evidence="2" key="1">
    <citation type="submission" date="2023-06" db="EMBL/GenBank/DDBJ databases">
        <title>Genomic of Agaribacillus aureum.</title>
        <authorList>
            <person name="Wang G."/>
        </authorList>
    </citation>
    <scope>NUCLEOTIDE SEQUENCE</scope>
    <source>
        <strain evidence="2">BMA12</strain>
    </source>
</reference>
<feature type="transmembrane region" description="Helical" evidence="1">
    <location>
        <begin position="268"/>
        <end position="286"/>
    </location>
</feature>
<evidence type="ECO:0000313" key="3">
    <source>
        <dbReference type="Proteomes" id="UP001172083"/>
    </source>
</evidence>
<feature type="transmembrane region" description="Helical" evidence="1">
    <location>
        <begin position="234"/>
        <end position="259"/>
    </location>
</feature>
<gene>
    <name evidence="2" type="ORF">QQ020_10355</name>
</gene>
<feature type="transmembrane region" description="Helical" evidence="1">
    <location>
        <begin position="202"/>
        <end position="228"/>
    </location>
</feature>
<feature type="transmembrane region" description="Helical" evidence="1">
    <location>
        <begin position="327"/>
        <end position="349"/>
    </location>
</feature>